<protein>
    <submittedName>
        <fullName evidence="2">DEKNAAC101892</fullName>
    </submittedName>
</protein>
<dbReference type="OrthoDB" id="3997660at2759"/>
<evidence type="ECO:0000313" key="2">
    <source>
        <dbReference type="EMBL" id="VEU20964.1"/>
    </source>
</evidence>
<accession>A0A448YJ40</accession>
<dbReference type="Proteomes" id="UP000290900">
    <property type="component" value="Unassembled WGS sequence"/>
</dbReference>
<dbReference type="EMBL" id="CAACVR010000008">
    <property type="protein sequence ID" value="VEU20964.1"/>
    <property type="molecule type" value="Genomic_DNA"/>
</dbReference>
<feature type="compositionally biased region" description="Acidic residues" evidence="1">
    <location>
        <begin position="187"/>
        <end position="206"/>
    </location>
</feature>
<feature type="region of interest" description="Disordered" evidence="1">
    <location>
        <begin position="47"/>
        <end position="71"/>
    </location>
</feature>
<feature type="region of interest" description="Disordered" evidence="1">
    <location>
        <begin position="124"/>
        <end position="146"/>
    </location>
</feature>
<proteinExistence type="predicted"/>
<feature type="compositionally biased region" description="Basic and acidic residues" evidence="1">
    <location>
        <begin position="237"/>
        <end position="251"/>
    </location>
</feature>
<dbReference type="InParanoid" id="A0A448YJ40"/>
<name>A0A448YJ40_BRENA</name>
<sequence>MGNLNSTILEGFVVPPPACATPVNAYSLPPIVRRARTHNYLNEVRAQNQASQDNLDKQEQRRLSERTSFKTMSPQIYKRRCSLSSDIPKEKLGYGYSGDNSTTDFSSGNEIAININNRVERHNYNTKLNDPFPPSSEDAGDESSVSASYSNLIAGQQGGATHLSSDFKERVDDLRHRFGELNQNYEFESEGYDEDTDEEEENLDPSEEAKRRRARAKRRTSGSFNEYKTNMLRKSLSSHDDESLRRKFRGE</sequence>
<dbReference type="AlphaFoldDB" id="A0A448YJ40"/>
<organism evidence="2 3">
    <name type="scientific">Brettanomyces naardenensis</name>
    <name type="common">Yeast</name>
    <dbReference type="NCBI Taxonomy" id="13370"/>
    <lineage>
        <taxon>Eukaryota</taxon>
        <taxon>Fungi</taxon>
        <taxon>Dikarya</taxon>
        <taxon>Ascomycota</taxon>
        <taxon>Saccharomycotina</taxon>
        <taxon>Pichiomycetes</taxon>
        <taxon>Pichiales</taxon>
        <taxon>Pichiaceae</taxon>
        <taxon>Brettanomyces</taxon>
    </lineage>
</organism>
<evidence type="ECO:0000313" key="3">
    <source>
        <dbReference type="Proteomes" id="UP000290900"/>
    </source>
</evidence>
<keyword evidence="3" id="KW-1185">Reference proteome</keyword>
<feature type="compositionally biased region" description="Basic residues" evidence="1">
    <location>
        <begin position="211"/>
        <end position="220"/>
    </location>
</feature>
<feature type="compositionally biased region" description="Basic and acidic residues" evidence="1">
    <location>
        <begin position="54"/>
        <end position="68"/>
    </location>
</feature>
<feature type="region of interest" description="Disordered" evidence="1">
    <location>
        <begin position="182"/>
        <end position="251"/>
    </location>
</feature>
<reference evidence="2 3" key="1">
    <citation type="submission" date="2018-12" db="EMBL/GenBank/DDBJ databases">
        <authorList>
            <person name="Tiukova I."/>
            <person name="Dainat J."/>
        </authorList>
    </citation>
    <scope>NUCLEOTIDE SEQUENCE [LARGE SCALE GENOMIC DNA]</scope>
</reference>
<gene>
    <name evidence="2" type="ORF">BRENAR_LOCUS1699</name>
</gene>
<evidence type="ECO:0000256" key="1">
    <source>
        <dbReference type="SAM" id="MobiDB-lite"/>
    </source>
</evidence>